<keyword evidence="2" id="KW-1133">Transmembrane helix</keyword>
<keyword evidence="6" id="KW-1185">Reference proteome</keyword>
<evidence type="ECO:0000313" key="3">
    <source>
        <dbReference type="EMBL" id="ARY92401.1"/>
    </source>
</evidence>
<dbReference type="InterPro" id="IPR022263">
    <property type="entry name" value="KxYKxGKxW"/>
</dbReference>
<dbReference type="Proteomes" id="UP001303564">
    <property type="component" value="Chromosome"/>
</dbReference>
<sequence length="803" mass="80806">MKKNLQRQRGNEKAQIKNTHFRSWKKGKKWLFASSLVVSIIGAGALESGKTVKADVTTDTIQVAQQVDQAAASAKAASSAAVQSEASAETTKNVEQPSAPSVATETVKAVESSAAAPVATSTQAPSAAASQATVATAATPAPANSGAATTTNAASSAAAVAATKAGMDFAASIDATTASSSAPTSQQFADLLSSAASYAKTPAGSAAFAQLGDKLKSAASLLSEAGSLANDPAVLAFKKQLSDAAADPAKQRALIAEFNTTSQGKALNSLAAVKASLESLANKPEAKAMLNSLSSSISAASANATKKAAANSAAVAEFMKTDAGQKLLDEAKLAADSGAAQSSAAVTAYLQTADGKALLETLKSYADIPEFAAFSKAMTAAEKASDATAIQSLAASFFATDIGKAFADDLQKYEAKDSYKAMTKQINDAQDAVANELKSSISKASMSTSLAGFDLGSITSGITGTIWNVVSWLATNINPVRLVPDLTGLGEIGKFIESLVGGAIGSTFYGTIATAVGGFGAYLVAGIPGTILNSILGLIPIVGMVANPSTAGDLGWAPGITGWLTGLIGAPLGAYYGATSGPGLADKDGNLDTVVSGTALGSAIGALVGETLGDWIISFPIGTLVDGIAGFIGGVIGVIGLGIIVDPIMFFVVGWVTALTDTIATLVGTPIGSVIGGAIGGGIGAVASLLGLNLHLPNLQLLIKDVGSLPGISDLINTVQSLASKAGKLKTKDIKLFRGARFNPFDAIVSAQDGNGKDISKSNIKVEGNIYTNLPGKFYVKYSFVNEMNDNEVVTGYATVTVA</sequence>
<keyword evidence="2" id="KW-0812">Transmembrane</keyword>
<organism evidence="3 5">
    <name type="scientific">Lacticaseibacillus casei</name>
    <name type="common">Lactobacillus casei</name>
    <dbReference type="NCBI Taxonomy" id="1582"/>
    <lineage>
        <taxon>Bacteria</taxon>
        <taxon>Bacillati</taxon>
        <taxon>Bacillota</taxon>
        <taxon>Bacilli</taxon>
        <taxon>Lactobacillales</taxon>
        <taxon>Lactobacillaceae</taxon>
        <taxon>Lacticaseibacillus</taxon>
    </lineage>
</organism>
<evidence type="ECO:0000313" key="6">
    <source>
        <dbReference type="Proteomes" id="UP001303564"/>
    </source>
</evidence>
<protein>
    <submittedName>
        <fullName evidence="4">KxYKxGKxW signal peptide domain-containing protein</fullName>
    </submittedName>
</protein>
<name>A0AAN1F089_LACCA</name>
<dbReference type="EMBL" id="CP017065">
    <property type="protein sequence ID" value="ARY92401.1"/>
    <property type="molecule type" value="Genomic_DNA"/>
</dbReference>
<dbReference type="EMBL" id="CP136128">
    <property type="protein sequence ID" value="WNX27032.1"/>
    <property type="molecule type" value="Genomic_DNA"/>
</dbReference>
<dbReference type="Proteomes" id="UP000195609">
    <property type="component" value="Chromosome"/>
</dbReference>
<feature type="transmembrane region" description="Helical" evidence="2">
    <location>
        <begin position="499"/>
        <end position="524"/>
    </location>
</feature>
<evidence type="ECO:0000256" key="1">
    <source>
        <dbReference type="ARBA" id="ARBA00022729"/>
    </source>
</evidence>
<reference evidence="3 5" key="1">
    <citation type="journal article" date="2017" name="Front. Immunol.">
        <title>Complete Genome Sequence of Lactobacillus casei LC5, a Potential Probiotics for Atopic Dermatitis.</title>
        <authorList>
            <person name="Kang J."/>
            <person name="Chung W.H."/>
            <person name="Lim T.J."/>
            <person name="Whon T.W."/>
            <person name="Lim S."/>
            <person name="Nam Y.D."/>
        </authorList>
    </citation>
    <scope>NUCLEOTIDE SEQUENCE [LARGE SCALE GENOMIC DNA]</scope>
    <source>
        <strain evidence="3 5">LC5</strain>
    </source>
</reference>
<feature type="transmembrane region" description="Helical" evidence="2">
    <location>
        <begin position="531"/>
        <end position="550"/>
    </location>
</feature>
<feature type="transmembrane region" description="Helical" evidence="2">
    <location>
        <begin position="556"/>
        <end position="578"/>
    </location>
</feature>
<keyword evidence="1" id="KW-0732">Signal</keyword>
<dbReference type="Gene3D" id="2.60.40.10">
    <property type="entry name" value="Immunoglobulins"/>
    <property type="match status" value="1"/>
</dbReference>
<accession>A0AAN1F089</accession>
<feature type="transmembrane region" description="Helical" evidence="2">
    <location>
        <begin position="590"/>
        <end position="609"/>
    </location>
</feature>
<keyword evidence="2" id="KW-0472">Membrane</keyword>
<proteinExistence type="predicted"/>
<dbReference type="AlphaFoldDB" id="A0AAN1F089"/>
<evidence type="ECO:0000313" key="4">
    <source>
        <dbReference type="EMBL" id="WNX27032.1"/>
    </source>
</evidence>
<evidence type="ECO:0000256" key="2">
    <source>
        <dbReference type="SAM" id="Phobius"/>
    </source>
</evidence>
<reference evidence="4 6" key="2">
    <citation type="submission" date="2023-09" db="EMBL/GenBank/DDBJ databases">
        <title>Genomic characteristic of L. casei group strains isolated from clinical sources.</title>
        <authorList>
            <person name="Jarocki P."/>
        </authorList>
    </citation>
    <scope>NUCLEOTIDE SEQUENCE [LARGE SCALE GENOMIC DNA]</scope>
    <source>
        <strain evidence="4 6">LMG 24099</strain>
    </source>
</reference>
<gene>
    <name evidence="3" type="ORF">BGL52_11775</name>
    <name evidence="4" type="ORF">RWA16_11535</name>
</gene>
<dbReference type="RefSeq" id="WP_087912800.1">
    <property type="nucleotide sequence ID" value="NZ_CP017065.1"/>
</dbReference>
<dbReference type="InterPro" id="IPR013783">
    <property type="entry name" value="Ig-like_fold"/>
</dbReference>
<evidence type="ECO:0000313" key="5">
    <source>
        <dbReference type="Proteomes" id="UP000195609"/>
    </source>
</evidence>
<feature type="transmembrane region" description="Helical" evidence="2">
    <location>
        <begin position="674"/>
        <end position="694"/>
    </location>
</feature>
<dbReference type="NCBIfam" id="TIGR03715">
    <property type="entry name" value="KxYKxGKxW"/>
    <property type="match status" value="1"/>
</dbReference>